<dbReference type="InterPro" id="IPR016064">
    <property type="entry name" value="NAD/diacylglycerol_kinase_sf"/>
</dbReference>
<organism evidence="2 3">
    <name type="scientific">Saccharibacter floricola DSM 15669</name>
    <dbReference type="NCBI Taxonomy" id="1123227"/>
    <lineage>
        <taxon>Bacteria</taxon>
        <taxon>Pseudomonadati</taxon>
        <taxon>Pseudomonadota</taxon>
        <taxon>Alphaproteobacteria</taxon>
        <taxon>Acetobacterales</taxon>
        <taxon>Acetobacteraceae</taxon>
        <taxon>Saccharibacter</taxon>
    </lineage>
</organism>
<keyword evidence="2" id="KW-0418">Kinase</keyword>
<dbReference type="Gene3D" id="3.40.50.10330">
    <property type="entry name" value="Probable inorganic polyphosphate/atp-NAD kinase, domain 1"/>
    <property type="match status" value="1"/>
</dbReference>
<evidence type="ECO:0000313" key="2">
    <source>
        <dbReference type="EMBL" id="GBQ04902.1"/>
    </source>
</evidence>
<dbReference type="GO" id="GO:0016301">
    <property type="term" value="F:kinase activity"/>
    <property type="evidence" value="ECO:0007669"/>
    <property type="project" value="UniProtKB-KW"/>
</dbReference>
<keyword evidence="3" id="KW-1185">Reference proteome</keyword>
<comment type="caution">
    <text evidence="2">The sequence shown here is derived from an EMBL/GenBank/DDBJ whole genome shotgun (WGS) entry which is preliminary data.</text>
</comment>
<name>A0ABQ0NWA8_9PROT</name>
<gene>
    <name evidence="2" type="ORF">AA15669_0206</name>
</gene>
<dbReference type="InterPro" id="IPR017438">
    <property type="entry name" value="ATP-NAD_kinase_N"/>
</dbReference>
<keyword evidence="2" id="KW-0808">Transferase</keyword>
<dbReference type="PROSITE" id="PS50146">
    <property type="entry name" value="DAGK"/>
    <property type="match status" value="1"/>
</dbReference>
<dbReference type="EMBL" id="BAQD01000001">
    <property type="protein sequence ID" value="GBQ04902.1"/>
    <property type="molecule type" value="Genomic_DNA"/>
</dbReference>
<evidence type="ECO:0000259" key="1">
    <source>
        <dbReference type="PROSITE" id="PS50146"/>
    </source>
</evidence>
<dbReference type="Proteomes" id="UP001062901">
    <property type="component" value="Unassembled WGS sequence"/>
</dbReference>
<reference evidence="2" key="1">
    <citation type="submission" date="2013-04" db="EMBL/GenBank/DDBJ databases">
        <title>The genome sequencing project of 58 acetic acid bacteria.</title>
        <authorList>
            <person name="Okamoto-Kainuma A."/>
            <person name="Ishikawa M."/>
            <person name="Umino S."/>
            <person name="Koizumi Y."/>
            <person name="Shiwa Y."/>
            <person name="Yoshikawa H."/>
            <person name="Matsutani M."/>
            <person name="Matsushita K."/>
        </authorList>
    </citation>
    <scope>NUCLEOTIDE SEQUENCE</scope>
    <source>
        <strain evidence="2">DSM 15669</strain>
    </source>
</reference>
<sequence length="279" mass="30951">MPEHIHELKRNNVDLIMINGGDGTVSACLTAIAAIYPEDNLPAIAILPAGNTNLIASDVGFGLRGPAAVEYVMAGKALKSSERSPIRLSWHDGSQPSVLGMFGGCTGYARAIRIAHEPTVIRFAPHDLAVIYTFLTSVISLFFARSRNSWMEGNYLKREVSPPCKGGNRDGNSFLFIATALEQLSRGIWPFWSDKGHDEGFHFLDVAAFPKNLPKVLGSILRGRVPNWLRQHEDYKSDRAIRITLETDSDFVLDGEVFPAKDDRRIFLEKGPSFRFLHV</sequence>
<feature type="domain" description="DAGKc" evidence="1">
    <location>
        <begin position="1"/>
        <end position="96"/>
    </location>
</feature>
<proteinExistence type="predicted"/>
<protein>
    <submittedName>
        <fullName evidence="2">Diacylglycerol kinase</fullName>
    </submittedName>
</protein>
<dbReference type="Pfam" id="PF00781">
    <property type="entry name" value="DAGK_cat"/>
    <property type="match status" value="1"/>
</dbReference>
<dbReference type="InterPro" id="IPR001206">
    <property type="entry name" value="Diacylglycerol_kinase_cat_dom"/>
</dbReference>
<dbReference type="SUPFAM" id="SSF111331">
    <property type="entry name" value="NAD kinase/diacylglycerol kinase-like"/>
    <property type="match status" value="1"/>
</dbReference>
<accession>A0ABQ0NWA8</accession>
<evidence type="ECO:0000313" key="3">
    <source>
        <dbReference type="Proteomes" id="UP001062901"/>
    </source>
</evidence>